<evidence type="ECO:0000256" key="1">
    <source>
        <dbReference type="SAM" id="MobiDB-lite"/>
    </source>
</evidence>
<dbReference type="EMBL" id="OZ035832">
    <property type="protein sequence ID" value="CAL1571590.1"/>
    <property type="molecule type" value="Genomic_DNA"/>
</dbReference>
<reference evidence="2 3" key="1">
    <citation type="submission" date="2024-04" db="EMBL/GenBank/DDBJ databases">
        <authorList>
            <person name="Waldvogel A.-M."/>
            <person name="Schoenle A."/>
        </authorList>
    </citation>
    <scope>NUCLEOTIDE SEQUENCE [LARGE SCALE GENOMIC DNA]</scope>
</reference>
<protein>
    <submittedName>
        <fullName evidence="2">Uncharacterized protein</fullName>
    </submittedName>
</protein>
<evidence type="ECO:0000313" key="2">
    <source>
        <dbReference type="EMBL" id="CAL1571590.1"/>
    </source>
</evidence>
<organism evidence="2 3">
    <name type="scientific">Knipowitschia caucasica</name>
    <name type="common">Caucasian dwarf goby</name>
    <name type="synonym">Pomatoschistus caucasicus</name>
    <dbReference type="NCBI Taxonomy" id="637954"/>
    <lineage>
        <taxon>Eukaryota</taxon>
        <taxon>Metazoa</taxon>
        <taxon>Chordata</taxon>
        <taxon>Craniata</taxon>
        <taxon>Vertebrata</taxon>
        <taxon>Euteleostomi</taxon>
        <taxon>Actinopterygii</taxon>
        <taxon>Neopterygii</taxon>
        <taxon>Teleostei</taxon>
        <taxon>Neoteleostei</taxon>
        <taxon>Acanthomorphata</taxon>
        <taxon>Gobiaria</taxon>
        <taxon>Gobiiformes</taxon>
        <taxon>Gobioidei</taxon>
        <taxon>Gobiidae</taxon>
        <taxon>Gobiinae</taxon>
        <taxon>Knipowitschia</taxon>
    </lineage>
</organism>
<feature type="region of interest" description="Disordered" evidence="1">
    <location>
        <begin position="73"/>
        <end position="100"/>
    </location>
</feature>
<gene>
    <name evidence="2" type="ORF">KC01_LOCUS3693</name>
</gene>
<sequence>MWPLRDASCQPASSTECVWARTAVDRWIPDVEAFVFSRRCLQAYSIPASSNLFQLMEPITNCSIKESNLTNLTLSPLLPPPPSPPQSVQQLPQNRKKESL</sequence>
<dbReference type="Proteomes" id="UP001497482">
    <property type="component" value="Chromosome 10"/>
</dbReference>
<evidence type="ECO:0000313" key="3">
    <source>
        <dbReference type="Proteomes" id="UP001497482"/>
    </source>
</evidence>
<name>A0AAV2J6Z1_KNICA</name>
<accession>A0AAV2J6Z1</accession>
<keyword evidence="3" id="KW-1185">Reference proteome</keyword>
<proteinExistence type="predicted"/>
<dbReference type="AlphaFoldDB" id="A0AAV2J6Z1"/>